<evidence type="ECO:0000259" key="8">
    <source>
        <dbReference type="Pfam" id="PF18052"/>
    </source>
</evidence>
<dbReference type="GO" id="GO:0005524">
    <property type="term" value="F:ATP binding"/>
    <property type="evidence" value="ECO:0007669"/>
    <property type="project" value="UniProtKB-KW"/>
</dbReference>
<feature type="domain" description="Disease resistance protein winged helix" evidence="9">
    <location>
        <begin position="429"/>
        <end position="499"/>
    </location>
</feature>
<dbReference type="SUPFAM" id="SSF52058">
    <property type="entry name" value="L domain-like"/>
    <property type="match status" value="1"/>
</dbReference>
<feature type="domain" description="R13L1/DRL21-like LRR repeat region" evidence="10">
    <location>
        <begin position="675"/>
        <end position="801"/>
    </location>
</feature>
<evidence type="ECO:0000256" key="2">
    <source>
        <dbReference type="ARBA" id="ARBA00022614"/>
    </source>
</evidence>
<gene>
    <name evidence="11" type="ORF">OLC1_LOCUS19533</name>
</gene>
<accession>A0AAV1DWL2</accession>
<evidence type="ECO:0000256" key="1">
    <source>
        <dbReference type="ARBA" id="ARBA00008894"/>
    </source>
</evidence>
<dbReference type="FunFam" id="3.40.50.300:FF:001091">
    <property type="entry name" value="Probable disease resistance protein At1g61300"/>
    <property type="match status" value="1"/>
</dbReference>
<evidence type="ECO:0000259" key="10">
    <source>
        <dbReference type="Pfam" id="PF25019"/>
    </source>
</evidence>
<dbReference type="InterPro" id="IPR032675">
    <property type="entry name" value="LRR_dom_sf"/>
</dbReference>
<dbReference type="Pfam" id="PF00931">
    <property type="entry name" value="NB-ARC"/>
    <property type="match status" value="1"/>
</dbReference>
<evidence type="ECO:0000259" key="7">
    <source>
        <dbReference type="Pfam" id="PF00931"/>
    </source>
</evidence>
<evidence type="ECO:0000256" key="4">
    <source>
        <dbReference type="ARBA" id="ARBA00022741"/>
    </source>
</evidence>
<dbReference type="EMBL" id="OX459124">
    <property type="protein sequence ID" value="CAI9112313.1"/>
    <property type="molecule type" value="Genomic_DNA"/>
</dbReference>
<dbReference type="PRINTS" id="PR00364">
    <property type="entry name" value="DISEASERSIST"/>
</dbReference>
<feature type="domain" description="Disease resistance N-terminal" evidence="8">
    <location>
        <begin position="11"/>
        <end position="97"/>
    </location>
</feature>
<keyword evidence="4" id="KW-0547">Nucleotide-binding</keyword>
<evidence type="ECO:0000256" key="5">
    <source>
        <dbReference type="ARBA" id="ARBA00022821"/>
    </source>
</evidence>
<dbReference type="Gene3D" id="3.80.10.10">
    <property type="entry name" value="Ribonuclease Inhibitor"/>
    <property type="match status" value="2"/>
</dbReference>
<dbReference type="InterPro" id="IPR027417">
    <property type="entry name" value="P-loop_NTPase"/>
</dbReference>
<dbReference type="Gene3D" id="3.40.50.300">
    <property type="entry name" value="P-loop containing nucleotide triphosphate hydrolases"/>
    <property type="match status" value="1"/>
</dbReference>
<evidence type="ECO:0000256" key="6">
    <source>
        <dbReference type="ARBA" id="ARBA00022840"/>
    </source>
</evidence>
<keyword evidence="6" id="KW-0067">ATP-binding</keyword>
<reference evidence="11" key="1">
    <citation type="submission" date="2023-03" db="EMBL/GenBank/DDBJ databases">
        <authorList>
            <person name="Julca I."/>
        </authorList>
    </citation>
    <scope>NUCLEOTIDE SEQUENCE</scope>
</reference>
<sequence>MADAAIGVITGAVLKMAISLAGEELSLSLGIKKELRKLAEKLQMIEALLSDAQSRQVTSEAVRLWLKKLGSITLDAQIVLDDFGYQVLHQKIKCQKRDKVRNWFSSSNPVFLRLEMAHEIKNVLSSLDELFVLSNEIGLQAVQLVNSLPDLKDIRSTVPYVEDSKIVGREDDVLKMMNMLIGHEYEEDLPVITILGMGGQGKTTLAQLIYKNDKVKSHFERVIWVCVSVDCCVQRLLGEMLQSLTGRSHELTNVEALVNELKDKLRGRRYLLVLDDVWDSNADLWSRMRTCLLEIDGSRDSKVLVTTRSEYVASAMRTSECHQLQKLSEDQSWLLFEKCAFAKGGARNTPQVMEVGKMILRRCGGVPLAIKTGGGLLYHNNSEAGLSMIERSNWWSTDGGENIVLSTIKLSYDNLPSLPVKQCFANCAIFEKGTSLRKDSLIELWMAQGLLTPPEGSNLQMEDMGEIYFNILLRNSLFQDARKICNTEHCQMHDLVHDVLLQVSGQHCQGDWKVESNEIRAVYLSVTSDERATWNSVKYAFPSKLQTLRLKGLGLGLSDLLFENLKRLSVLIIEIWDVKTLPNSIGKMKHLRLVDVSRTSVKQLPKSFTLLYYLQTLRVRDLKHVPKGFMNLINLRHIHLEDSWMSEVLFPGLSKLRNLQTLPYFKVSRSKGFQIEELEHLDNLRGTLKILSLQNVRNHESALKSNLSKKFGIQTLELNWEKREEECDDIDVIEGLKPHPNLKSLKINGYQSSRFPSWMMPAKHLLHLCNLVSLTLKRLGKCERLPSLGDLPCLEHLIIQELTKLKCIEKEFYGWSSNLERMTKGNSSNSSGIITVFPALKSLELCGMDSFVEWSNATEIIPPMHPSSSSSLSSSSSSIQVKAFPQLKNITIVKLPRLTLFPYLGILPSLEELYVSRCNNLTISSRNWNMGSRRFIQGLDIDNQRDSSRPIDSEDIQDCYFPSLRRLHLFFCDNFTKPFCSLIKSWAPLETLSIICHPNSVPKEDLHHLTSLETLKLEAVENDEELDCYPWPNDNSSFVSLKSLHLCGFNLQRVARLPDEMQYLPRLATLTITGFDGLEALPDWIGNLGSLETLRIEDCKSIKQLPVEAFQRLANLRAFTIDKCPLLQERCIRVNGSEWPRIAKTLDPVDPDVVRWGLNVLNQL</sequence>
<dbReference type="AlphaFoldDB" id="A0AAV1DWL2"/>
<dbReference type="SUPFAM" id="SSF52047">
    <property type="entry name" value="RNI-like"/>
    <property type="match status" value="1"/>
</dbReference>
<evidence type="ECO:0000313" key="12">
    <source>
        <dbReference type="Proteomes" id="UP001161247"/>
    </source>
</evidence>
<dbReference type="InterPro" id="IPR002182">
    <property type="entry name" value="NB-ARC"/>
</dbReference>
<name>A0AAV1DWL2_OLDCO</name>
<keyword evidence="2" id="KW-0433">Leucine-rich repeat</keyword>
<evidence type="ECO:0000256" key="3">
    <source>
        <dbReference type="ARBA" id="ARBA00022737"/>
    </source>
</evidence>
<dbReference type="GO" id="GO:0043531">
    <property type="term" value="F:ADP binding"/>
    <property type="evidence" value="ECO:0007669"/>
    <property type="project" value="InterPro"/>
</dbReference>
<keyword evidence="5" id="KW-0611">Plant defense</keyword>
<dbReference type="Pfam" id="PF18052">
    <property type="entry name" value="Rx_N"/>
    <property type="match status" value="1"/>
</dbReference>
<organism evidence="11 12">
    <name type="scientific">Oldenlandia corymbosa var. corymbosa</name>
    <dbReference type="NCBI Taxonomy" id="529605"/>
    <lineage>
        <taxon>Eukaryota</taxon>
        <taxon>Viridiplantae</taxon>
        <taxon>Streptophyta</taxon>
        <taxon>Embryophyta</taxon>
        <taxon>Tracheophyta</taxon>
        <taxon>Spermatophyta</taxon>
        <taxon>Magnoliopsida</taxon>
        <taxon>eudicotyledons</taxon>
        <taxon>Gunneridae</taxon>
        <taxon>Pentapetalae</taxon>
        <taxon>asterids</taxon>
        <taxon>lamiids</taxon>
        <taxon>Gentianales</taxon>
        <taxon>Rubiaceae</taxon>
        <taxon>Rubioideae</taxon>
        <taxon>Spermacoceae</taxon>
        <taxon>Hedyotis-Oldenlandia complex</taxon>
        <taxon>Oldenlandia</taxon>
    </lineage>
</organism>
<dbReference type="InterPro" id="IPR058922">
    <property type="entry name" value="WHD_DRP"/>
</dbReference>
<evidence type="ECO:0000313" key="11">
    <source>
        <dbReference type="EMBL" id="CAI9112313.1"/>
    </source>
</evidence>
<dbReference type="Pfam" id="PF23559">
    <property type="entry name" value="WHD_DRP"/>
    <property type="match status" value="1"/>
</dbReference>
<dbReference type="Gene3D" id="1.10.10.10">
    <property type="entry name" value="Winged helix-like DNA-binding domain superfamily/Winged helix DNA-binding domain"/>
    <property type="match status" value="1"/>
</dbReference>
<dbReference type="PANTHER" id="PTHR36766">
    <property type="entry name" value="PLANT BROAD-SPECTRUM MILDEW RESISTANCE PROTEIN RPW8"/>
    <property type="match status" value="1"/>
</dbReference>
<keyword evidence="3" id="KW-0677">Repeat</keyword>
<feature type="domain" description="NB-ARC" evidence="7">
    <location>
        <begin position="173"/>
        <end position="343"/>
    </location>
</feature>
<dbReference type="GO" id="GO:0051607">
    <property type="term" value="P:defense response to virus"/>
    <property type="evidence" value="ECO:0007669"/>
    <property type="project" value="UniProtKB-ARBA"/>
</dbReference>
<dbReference type="Pfam" id="PF25019">
    <property type="entry name" value="LRR_R13L1-DRL21"/>
    <property type="match status" value="1"/>
</dbReference>
<proteinExistence type="inferred from homology"/>
<dbReference type="Gene3D" id="1.20.5.4130">
    <property type="match status" value="1"/>
</dbReference>
<dbReference type="PANTHER" id="PTHR36766:SF70">
    <property type="entry name" value="DISEASE RESISTANCE PROTEIN RGA4"/>
    <property type="match status" value="1"/>
</dbReference>
<dbReference type="FunFam" id="1.10.10.10:FF:000322">
    <property type="entry name" value="Probable disease resistance protein At1g63360"/>
    <property type="match status" value="1"/>
</dbReference>
<dbReference type="InterPro" id="IPR042197">
    <property type="entry name" value="Apaf_helical"/>
</dbReference>
<dbReference type="SUPFAM" id="SSF52540">
    <property type="entry name" value="P-loop containing nucleoside triphosphate hydrolases"/>
    <property type="match status" value="1"/>
</dbReference>
<dbReference type="InterPro" id="IPR056789">
    <property type="entry name" value="LRR_R13L1-DRL21"/>
</dbReference>
<protein>
    <submittedName>
        <fullName evidence="11">OLC1v1012750C1</fullName>
    </submittedName>
</protein>
<evidence type="ECO:0000259" key="9">
    <source>
        <dbReference type="Pfam" id="PF23559"/>
    </source>
</evidence>
<dbReference type="Proteomes" id="UP001161247">
    <property type="component" value="Chromosome 7"/>
</dbReference>
<dbReference type="InterPro" id="IPR041118">
    <property type="entry name" value="Rx_N"/>
</dbReference>
<comment type="similarity">
    <text evidence="1">Belongs to the disease resistance NB-LRR family.</text>
</comment>
<keyword evidence="12" id="KW-1185">Reference proteome</keyword>
<dbReference type="Gene3D" id="1.10.8.430">
    <property type="entry name" value="Helical domain of apoptotic protease-activating factors"/>
    <property type="match status" value="1"/>
</dbReference>
<dbReference type="InterPro" id="IPR036388">
    <property type="entry name" value="WH-like_DNA-bd_sf"/>
</dbReference>